<evidence type="ECO:0000313" key="3">
    <source>
        <dbReference type="EMBL" id="EPS35224.1"/>
    </source>
</evidence>
<feature type="compositionally biased region" description="Polar residues" evidence="1">
    <location>
        <begin position="69"/>
        <end position="87"/>
    </location>
</feature>
<keyword evidence="2" id="KW-0732">Signal</keyword>
<feature type="region of interest" description="Disordered" evidence="1">
    <location>
        <begin position="29"/>
        <end position="87"/>
    </location>
</feature>
<dbReference type="HOGENOM" id="CLU_808976_0_0_1"/>
<dbReference type="Proteomes" id="UP000015100">
    <property type="component" value="Unassembled WGS sequence"/>
</dbReference>
<gene>
    <name evidence="3" type="ORF">H072_11568</name>
</gene>
<feature type="signal peptide" evidence="2">
    <location>
        <begin position="1"/>
        <end position="22"/>
    </location>
</feature>
<comment type="caution">
    <text evidence="3">The sequence shown here is derived from an EMBL/GenBank/DDBJ whole genome shotgun (WGS) entry which is preliminary data.</text>
</comment>
<dbReference type="AlphaFoldDB" id="S7ZXP7"/>
<evidence type="ECO:0000313" key="4">
    <source>
        <dbReference type="Proteomes" id="UP000015100"/>
    </source>
</evidence>
<evidence type="ECO:0000256" key="2">
    <source>
        <dbReference type="SAM" id="SignalP"/>
    </source>
</evidence>
<proteinExistence type="predicted"/>
<evidence type="ECO:0000256" key="1">
    <source>
        <dbReference type="SAM" id="MobiDB-lite"/>
    </source>
</evidence>
<protein>
    <submittedName>
        <fullName evidence="3">Uncharacterized protein</fullName>
    </submittedName>
</protein>
<feature type="compositionally biased region" description="Polar residues" evidence="1">
    <location>
        <begin position="151"/>
        <end position="161"/>
    </location>
</feature>
<name>S7ZXP7_DACHA</name>
<reference evidence="4" key="2">
    <citation type="submission" date="2013-04" db="EMBL/GenBank/DDBJ databases">
        <title>Genomic mechanisms accounting for the adaptation to parasitism in nematode-trapping fungi.</title>
        <authorList>
            <person name="Ahren D.G."/>
        </authorList>
    </citation>
    <scope>NUCLEOTIDE SEQUENCE [LARGE SCALE GENOMIC DNA]</scope>
    <source>
        <strain evidence="4">CBS 200.50</strain>
    </source>
</reference>
<feature type="compositionally biased region" description="Basic and acidic residues" evidence="1">
    <location>
        <begin position="36"/>
        <end position="48"/>
    </location>
</feature>
<feature type="chain" id="PRO_5004560083" evidence="2">
    <location>
        <begin position="23"/>
        <end position="343"/>
    </location>
</feature>
<organism evidence="3 4">
    <name type="scientific">Dactylellina haptotyla (strain CBS 200.50)</name>
    <name type="common">Nematode-trapping fungus</name>
    <name type="synonym">Monacrosporium haptotylum</name>
    <dbReference type="NCBI Taxonomy" id="1284197"/>
    <lineage>
        <taxon>Eukaryota</taxon>
        <taxon>Fungi</taxon>
        <taxon>Dikarya</taxon>
        <taxon>Ascomycota</taxon>
        <taxon>Pezizomycotina</taxon>
        <taxon>Orbiliomycetes</taxon>
        <taxon>Orbiliales</taxon>
        <taxon>Orbiliaceae</taxon>
        <taxon>Dactylellina</taxon>
    </lineage>
</organism>
<feature type="region of interest" description="Disordered" evidence="1">
    <location>
        <begin position="151"/>
        <end position="170"/>
    </location>
</feature>
<accession>S7ZXP7</accession>
<reference evidence="3 4" key="1">
    <citation type="journal article" date="2013" name="PLoS Genet.">
        <title>Genomic mechanisms accounting for the adaptation to parasitism in nematode-trapping fungi.</title>
        <authorList>
            <person name="Meerupati T."/>
            <person name="Andersson K.M."/>
            <person name="Friman E."/>
            <person name="Kumar D."/>
            <person name="Tunlid A."/>
            <person name="Ahren D."/>
        </authorList>
    </citation>
    <scope>NUCLEOTIDE SEQUENCE [LARGE SCALE GENOMIC DNA]</scope>
    <source>
        <strain evidence="3 4">CBS 200.50</strain>
    </source>
</reference>
<sequence length="343" mass="37678">MLSDMRFCVLVAASFHIGSALSASIVGEGGVSRNEPTIEHRLTRRQDETGGTGQQKTGKDTGNRGQPRGGSNPQIQNGQQRSASRQTPSLMSLDPVISAFQNIFPDYEPNALDSDQRYNIGGQRQTGRNLMLQLGLHTLRNLPRIAEEVTTSPENLQTSSPIVEEPPPDLGTNTVRPGETFEFPPGDFEIGTIPPYIMNNLVPNTDRNYLAWLASNFPNSKVAQRGGGNVYDPDVAVRELPLQYIPGSPNRDIYPTRPPYSTEPFFWKPPGGTESGQTAKLLDSAQGAQEYAGVPTGVQIPDGFFDKLPVNQDNRNMEIEGLVKGEVKEEYGSQEEIQRIPER</sequence>
<keyword evidence="4" id="KW-1185">Reference proteome</keyword>
<dbReference type="EMBL" id="AQGS01001233">
    <property type="protein sequence ID" value="EPS35224.1"/>
    <property type="molecule type" value="Genomic_DNA"/>
</dbReference>